<keyword evidence="2" id="KW-0547">Nucleotide-binding</keyword>
<dbReference type="Pfam" id="PF19044">
    <property type="entry name" value="P-loop_TraG"/>
    <property type="match status" value="1"/>
</dbReference>
<evidence type="ECO:0000256" key="2">
    <source>
        <dbReference type="ARBA" id="ARBA00022741"/>
    </source>
</evidence>
<dbReference type="EMBL" id="KR779901">
    <property type="protein sequence ID" value="ALG88831.1"/>
    <property type="molecule type" value="Genomic_DNA"/>
</dbReference>
<dbReference type="NCBIfam" id="TIGR00929">
    <property type="entry name" value="VirB4_CagE"/>
    <property type="match status" value="1"/>
</dbReference>
<dbReference type="PANTHER" id="PTHR30121:SF12">
    <property type="entry name" value="TYPE IV SECRETION SYSTEM PROTEIN CAGE"/>
    <property type="match status" value="1"/>
</dbReference>
<evidence type="ECO:0000256" key="5">
    <source>
        <dbReference type="ARBA" id="ARBA00023635"/>
    </source>
</evidence>
<keyword evidence="3" id="KW-0067">ATP-binding</keyword>
<feature type="domain" description="CagE TrbE VirB component of type IV transporter system central" evidence="6">
    <location>
        <begin position="180"/>
        <end position="382"/>
    </location>
</feature>
<keyword evidence="4" id="KW-0843">Virulence</keyword>
<evidence type="ECO:0000259" key="6">
    <source>
        <dbReference type="Pfam" id="PF03135"/>
    </source>
</evidence>
<evidence type="ECO:0000256" key="1">
    <source>
        <dbReference type="ARBA" id="ARBA00006512"/>
    </source>
</evidence>
<dbReference type="SUPFAM" id="SSF52540">
    <property type="entry name" value="P-loop containing nucleoside triphosphate hydrolases"/>
    <property type="match status" value="1"/>
</dbReference>
<dbReference type="EMBL" id="KP324830">
    <property type="protein sequence ID" value="AJQ17288.1"/>
    <property type="molecule type" value="Genomic_DNA"/>
</dbReference>
<dbReference type="Gene3D" id="3.40.50.300">
    <property type="entry name" value="P-loop containing nucleotide triphosphate hydrolases"/>
    <property type="match status" value="1"/>
</dbReference>
<evidence type="ECO:0000259" key="7">
    <source>
        <dbReference type="Pfam" id="PF19044"/>
    </source>
</evidence>
<dbReference type="InterPro" id="IPR027417">
    <property type="entry name" value="P-loop_NTPase"/>
</dbReference>
<dbReference type="GO" id="GO:0005524">
    <property type="term" value="F:ATP binding"/>
    <property type="evidence" value="ECO:0007669"/>
    <property type="project" value="UniProtKB-KW"/>
</dbReference>
<gene>
    <name evidence="10" type="primary">virB4</name>
    <name evidence="10" type="ORF">SAMEA3752557_04901</name>
</gene>
<dbReference type="Pfam" id="PF03135">
    <property type="entry name" value="CagE_TrbE_VirB"/>
    <property type="match status" value="1"/>
</dbReference>
<evidence type="ECO:0000313" key="10">
    <source>
        <dbReference type="EMBL" id="SQP88071.1"/>
    </source>
</evidence>
<dbReference type="InterPro" id="IPR018145">
    <property type="entry name" value="CagE_TrbE_VirB_cntrl_dom"/>
</dbReference>
<dbReference type="Proteomes" id="UP000250671">
    <property type="component" value="Unassembled WGS sequence"/>
</dbReference>
<comment type="similarity">
    <text evidence="1">Belongs to the TrbE/VirB4 family.</text>
</comment>
<dbReference type="EMBL" id="UCZA01000042">
    <property type="protein sequence ID" value="SQP88071.1"/>
    <property type="molecule type" value="Genomic_DNA"/>
</dbReference>
<protein>
    <recommendedName>
        <fullName evidence="5">Type IV secretion system protein virB4</fullName>
    </recommendedName>
</protein>
<geneLocation type="plasmid" evidence="9">
    <name>pFSEC-01</name>
</geneLocation>
<organism evidence="8">
    <name type="scientific">Escherichia coli</name>
    <dbReference type="NCBI Taxonomy" id="562"/>
    <lineage>
        <taxon>Bacteria</taxon>
        <taxon>Pseudomonadati</taxon>
        <taxon>Pseudomonadota</taxon>
        <taxon>Gammaproteobacteria</taxon>
        <taxon>Enterobacterales</taxon>
        <taxon>Enterobacteriaceae</taxon>
        <taxon>Escherichia</taxon>
    </lineage>
</organism>
<proteinExistence type="inferred from homology"/>
<feature type="domain" description="TraG P-loop" evidence="7">
    <location>
        <begin position="611"/>
        <end position="743"/>
    </location>
</feature>
<geneLocation type="plasmid" evidence="8">
    <name>pHNFP671</name>
</geneLocation>
<evidence type="ECO:0000256" key="3">
    <source>
        <dbReference type="ARBA" id="ARBA00022840"/>
    </source>
</evidence>
<sequence>MSNATATKSRQWVNENSVAEFIPYSVHLDENTIKTTSGYYLQVIKIDGRAHESADPEDVINWKEQLNGLLKNIASPNISLWTNIIRREENTFPGGEFEEGSFAEQLNNKYKNHVGKNNMMVNELYLTVLYRPSGIPGVNLLQRFEKNVESIKRIQAEAIEGLHEVVNTVTSSLKHYGARVLGCYDRKGIKNSEVLEFFSYLINLEWIPRALPRKVLSEALPFDRPFFGEDAFEVRGVTESTVGAVLSIGEYPEGTEAGLMNAFLSAPFPLILSQSFNFLSKPVATELLGRTQRRMKNAGDFSKTQMEEIDDALDDLTSGRLVFGEHHLALTILAKDARSLKKNLSDAKAELVDCNMIVSREDWAIESAFWSMLPGNFKYRARPAPISSRNFAGFSSFHNYPTGRRTGNQWGPSVTLLKTTSGAPYYFNFHSELSAEKARKLAQLEAEKGAGSIQETKEEQKALGNTLIIGPSGSGKTVTQGFLMAQSKKFNPTQIIFDKDRGLEIYVRAEGGVYLPFKNGARTGCNPFQMEPCEDTYQLLEQIVKKCAGGSFTTVQDTDISNTVRGVMRLPKHLRRISACLDFMDPTDPEGVGARLAKWCGNGTLAWVFDNETDDIDFSNNTMFGFDVTDFLDNAEIRTPLIMYLFHRISQIIDGRRMMIFMDEFWKLLLDEYFEDFAQNGLKTIRKLNGLMVFGTQSAKDVLKSAIGYSIIEQCATMVFMPNPKADWDDYVKGFKLTEREYQLIKTDMAPGSHQFLIKHGHNSVIAKLDLAGFSDELAVISGTADNVELLERIMQQVGDDPKVWLPEFHKQRVAA</sequence>
<evidence type="ECO:0000313" key="8">
    <source>
        <dbReference type="EMBL" id="AJQ17288.1"/>
    </source>
</evidence>
<dbReference type="RefSeq" id="WP_000063657.1">
    <property type="nucleotide sequence ID" value="NZ_CP035316.1"/>
</dbReference>
<evidence type="ECO:0000313" key="11">
    <source>
        <dbReference type="Proteomes" id="UP000250671"/>
    </source>
</evidence>
<dbReference type="InterPro" id="IPR004346">
    <property type="entry name" value="CagE_TrbE_VirB"/>
</dbReference>
<dbReference type="CDD" id="cd01127">
    <property type="entry name" value="TrwB_TraG_TraD_VirD4"/>
    <property type="match status" value="1"/>
</dbReference>
<keyword evidence="8" id="KW-0614">Plasmid</keyword>
<dbReference type="InterPro" id="IPR043964">
    <property type="entry name" value="P-loop_TraG"/>
</dbReference>
<reference evidence="9" key="2">
    <citation type="journal article" date="2015" name="Antimicrob. Agents Chemother.">
        <title>Characterization of a cfr-carrying plasmid from porcine Escherichia coli that closely resembles plasmid pEA3 from the plant pathogen Erwinia amylovora.</title>
        <authorList>
            <person name="Zhang R."/>
            <person name="Sun B."/>
            <person name="Wang Y."/>
            <person name="Lei L."/>
            <person name="Schwarz S."/>
            <person name="Wu C."/>
        </authorList>
    </citation>
    <scope>NUCLEOTIDE SEQUENCE</scope>
    <source>
        <strain evidence="9">FSEC-01</strain>
        <plasmid evidence="9">pFSEC-01</plasmid>
    </source>
</reference>
<accession>A0A0C5PXI7</accession>
<reference evidence="8" key="1">
    <citation type="submission" date="2014-12" db="EMBL/GenBank/DDBJ databases">
        <title>Detection a broad host range IncP plasmid carrying cfr gene from extended-spectrum cephalosporin-resistant Escherichia coli.</title>
        <authorList>
            <person name="Liu X.-Q."/>
            <person name="Liu J.-H."/>
            <person name="Zeng Z.-l."/>
        </authorList>
    </citation>
    <scope>NUCLEOTIDE SEQUENCE</scope>
    <source>
        <strain evidence="8">FP671</strain>
        <plasmid evidence="8">pHNFP671</plasmid>
    </source>
</reference>
<name>A0A0C5PXI7_ECOLX</name>
<dbReference type="PANTHER" id="PTHR30121">
    <property type="entry name" value="UNCHARACTERIZED PROTEIN YJGR-RELATED"/>
    <property type="match status" value="1"/>
</dbReference>
<dbReference type="InterPro" id="IPR051162">
    <property type="entry name" value="T4SS_component"/>
</dbReference>
<evidence type="ECO:0000256" key="4">
    <source>
        <dbReference type="ARBA" id="ARBA00023026"/>
    </source>
</evidence>
<reference evidence="10 11" key="3">
    <citation type="submission" date="2018-06" db="EMBL/GenBank/DDBJ databases">
        <authorList>
            <consortium name="Pathogen Informatics"/>
            <person name="Doyle S."/>
        </authorList>
    </citation>
    <scope>NUCLEOTIDE SEQUENCE [LARGE SCALE GENOMIC DNA]</scope>
    <source>
        <strain evidence="10 11">VREC0535</strain>
    </source>
</reference>
<dbReference type="AlphaFoldDB" id="A0A0C5PXI7"/>
<evidence type="ECO:0000313" key="9">
    <source>
        <dbReference type="EMBL" id="ALG88831.1"/>
    </source>
</evidence>